<comment type="function">
    <text evidence="1">DNA polymerase III is a complex, multichain enzyme responsible for most of the replicative synthesis in bacteria. The epsilon subunit contain the editing function and is a proofreading 3'-5' exonuclease.</text>
</comment>
<dbReference type="SMART" id="SM00479">
    <property type="entry name" value="EXOIII"/>
    <property type="match status" value="1"/>
</dbReference>
<dbReference type="OrthoDB" id="9803913at2"/>
<gene>
    <name evidence="4" type="ORF">GOQ30_03670</name>
</gene>
<dbReference type="InterPro" id="IPR013520">
    <property type="entry name" value="Ribonucl_H"/>
</dbReference>
<evidence type="ECO:0000313" key="5">
    <source>
        <dbReference type="Proteomes" id="UP000431264"/>
    </source>
</evidence>
<accession>A0A6I4IEX7</accession>
<dbReference type="PANTHER" id="PTHR30231">
    <property type="entry name" value="DNA POLYMERASE III SUBUNIT EPSILON"/>
    <property type="match status" value="1"/>
</dbReference>
<proteinExistence type="predicted"/>
<name>A0A6I4IEX7_9FLAO</name>
<sequence>MKWPFKNIIKEYPPFWKTYLSYFEEKNSERRYVVFDSETTGLDTQNDRILSIGAVAITGNQIVVNDYFQVFISQEIFNAATVPIHGILKEGNLPKISEQEAVIQFLNFIKNATLVGHHIAFDIEIINEALDRMDAGRLKNQYMDTDIMYQKWKHFPEEQHTSLDELCSVFNIRKTDRHTATGDAYITALLFLKLKRKLGI</sequence>
<comment type="subunit">
    <text evidence="2">DNA polymerase III contains a core (composed of alpha, epsilon and theta chains) that associates with a tau subunit. This core dimerizes to form the POLIII' complex. PolIII' associates with the gamma complex (composed of gamma, delta, delta', psi and chi chains) and with the beta chain to form the complete DNA polymerase III complex.</text>
</comment>
<dbReference type="Gene3D" id="3.30.420.10">
    <property type="entry name" value="Ribonuclease H-like superfamily/Ribonuclease H"/>
    <property type="match status" value="1"/>
</dbReference>
<reference evidence="5" key="1">
    <citation type="submission" date="2019-05" db="EMBL/GenBank/DDBJ databases">
        <title>Flavobacterium profundi sp. nov., isolated from a deep-sea seamount.</title>
        <authorList>
            <person name="Zhang D.-C."/>
        </authorList>
    </citation>
    <scope>NUCLEOTIDE SEQUENCE [LARGE SCALE GENOMIC DNA]</scope>
    <source>
        <strain evidence="5">TP390</strain>
    </source>
</reference>
<keyword evidence="4" id="KW-0540">Nuclease</keyword>
<keyword evidence="5" id="KW-1185">Reference proteome</keyword>
<dbReference type="PANTHER" id="PTHR30231:SF41">
    <property type="entry name" value="DNA POLYMERASE III SUBUNIT EPSILON"/>
    <property type="match status" value="1"/>
</dbReference>
<keyword evidence="4" id="KW-0269">Exonuclease</keyword>
<evidence type="ECO:0000256" key="1">
    <source>
        <dbReference type="ARBA" id="ARBA00025483"/>
    </source>
</evidence>
<dbReference type="AlphaFoldDB" id="A0A6I4IEX7"/>
<dbReference type="EMBL" id="WQLW01000002">
    <property type="protein sequence ID" value="MVO08263.1"/>
    <property type="molecule type" value="Genomic_DNA"/>
</dbReference>
<organism evidence="4 5">
    <name type="scientific">Flavobacterium profundi</name>
    <dbReference type="NCBI Taxonomy" id="1774945"/>
    <lineage>
        <taxon>Bacteria</taxon>
        <taxon>Pseudomonadati</taxon>
        <taxon>Bacteroidota</taxon>
        <taxon>Flavobacteriia</taxon>
        <taxon>Flavobacteriales</taxon>
        <taxon>Flavobacteriaceae</taxon>
        <taxon>Flavobacterium</taxon>
    </lineage>
</organism>
<protein>
    <submittedName>
        <fullName evidence="4">3'-5' exonuclease</fullName>
    </submittedName>
</protein>
<dbReference type="GO" id="GO:0003887">
    <property type="term" value="F:DNA-directed DNA polymerase activity"/>
    <property type="evidence" value="ECO:0007669"/>
    <property type="project" value="InterPro"/>
</dbReference>
<dbReference type="FunFam" id="3.30.420.10:FF:000045">
    <property type="entry name" value="3'-5' exonuclease DinG"/>
    <property type="match status" value="1"/>
</dbReference>
<feature type="domain" description="Exonuclease" evidence="3">
    <location>
        <begin position="31"/>
        <end position="200"/>
    </location>
</feature>
<comment type="caution">
    <text evidence="4">The sequence shown here is derived from an EMBL/GenBank/DDBJ whole genome shotgun (WGS) entry which is preliminary data.</text>
</comment>
<keyword evidence="4" id="KW-0378">Hydrolase</keyword>
<evidence type="ECO:0000259" key="3">
    <source>
        <dbReference type="SMART" id="SM00479"/>
    </source>
</evidence>
<dbReference type="InterPro" id="IPR006054">
    <property type="entry name" value="DnaQ"/>
</dbReference>
<dbReference type="SUPFAM" id="SSF53098">
    <property type="entry name" value="Ribonuclease H-like"/>
    <property type="match status" value="1"/>
</dbReference>
<dbReference type="RefSeq" id="WP_140996659.1">
    <property type="nucleotide sequence ID" value="NZ_VDCZ01000002.1"/>
</dbReference>
<dbReference type="NCBIfam" id="TIGR00573">
    <property type="entry name" value="dnaq"/>
    <property type="match status" value="1"/>
</dbReference>
<dbReference type="Pfam" id="PF00929">
    <property type="entry name" value="RNase_T"/>
    <property type="match status" value="1"/>
</dbReference>
<dbReference type="InterPro" id="IPR012337">
    <property type="entry name" value="RNaseH-like_sf"/>
</dbReference>
<dbReference type="GO" id="GO:0003677">
    <property type="term" value="F:DNA binding"/>
    <property type="evidence" value="ECO:0007669"/>
    <property type="project" value="InterPro"/>
</dbReference>
<dbReference type="GO" id="GO:0045004">
    <property type="term" value="P:DNA replication proofreading"/>
    <property type="evidence" value="ECO:0007669"/>
    <property type="project" value="TreeGrafter"/>
</dbReference>
<dbReference type="GO" id="GO:0005829">
    <property type="term" value="C:cytosol"/>
    <property type="evidence" value="ECO:0007669"/>
    <property type="project" value="TreeGrafter"/>
</dbReference>
<evidence type="ECO:0000256" key="2">
    <source>
        <dbReference type="ARBA" id="ARBA00026073"/>
    </source>
</evidence>
<dbReference type="CDD" id="cd06127">
    <property type="entry name" value="DEDDh"/>
    <property type="match status" value="1"/>
</dbReference>
<dbReference type="InterPro" id="IPR036397">
    <property type="entry name" value="RNaseH_sf"/>
</dbReference>
<dbReference type="GO" id="GO:0008408">
    <property type="term" value="F:3'-5' exonuclease activity"/>
    <property type="evidence" value="ECO:0007669"/>
    <property type="project" value="TreeGrafter"/>
</dbReference>
<dbReference type="Proteomes" id="UP000431264">
    <property type="component" value="Unassembled WGS sequence"/>
</dbReference>
<evidence type="ECO:0000313" key="4">
    <source>
        <dbReference type="EMBL" id="MVO08263.1"/>
    </source>
</evidence>